<evidence type="ECO:0000256" key="1">
    <source>
        <dbReference type="ARBA" id="ARBA00022679"/>
    </source>
</evidence>
<reference evidence="2 3" key="1">
    <citation type="submission" date="2024-10" db="EMBL/GenBank/DDBJ databases">
        <title>The Natural Products Discovery Center: Release of the First 8490 Sequenced Strains for Exploring Actinobacteria Biosynthetic Diversity.</title>
        <authorList>
            <person name="Kalkreuter E."/>
            <person name="Kautsar S.A."/>
            <person name="Yang D."/>
            <person name="Bader C.D."/>
            <person name="Teijaro C.N."/>
            <person name="Fluegel L."/>
            <person name="Davis C.M."/>
            <person name="Simpson J.R."/>
            <person name="Lauterbach L."/>
            <person name="Steele A.D."/>
            <person name="Gui C."/>
            <person name="Meng S."/>
            <person name="Li G."/>
            <person name="Viehrig K."/>
            <person name="Ye F."/>
            <person name="Su P."/>
            <person name="Kiefer A.F."/>
            <person name="Nichols A."/>
            <person name="Cepeda A.J."/>
            <person name="Yan W."/>
            <person name="Fan B."/>
            <person name="Jiang Y."/>
            <person name="Adhikari A."/>
            <person name="Zheng C.-J."/>
            <person name="Schuster L."/>
            <person name="Cowan T.M."/>
            <person name="Smanski M.J."/>
            <person name="Chevrette M.G."/>
            <person name="De Carvalho L.P.S."/>
            <person name="Shen B."/>
        </authorList>
    </citation>
    <scope>NUCLEOTIDE SEQUENCE [LARGE SCALE GENOMIC DNA]</scope>
    <source>
        <strain evidence="2 3">NPDC017990</strain>
    </source>
</reference>
<sequence length="421" mass="45396">MSEQPHPESPQAAPASPLAGMKVVDLSKILAGPYVTMSLADLGADVIKVEHPRGGDPTRAWGPPFNGPDATYYLAANRNKRSVTLDLKSPEGQEAVHRMLADADVLVENFRPGSSLADAFDYRALSERYPRLVLLHISAFGDSGPLRDEPGYDMVAQASAGLMSLTGEPDGPPVKAGYAMGDLGAALFGLIGVTSALVERERTGRGQYVTTSLYESQLALHINWATGYFATGERPARLGSGHPSLVPYQAYPASDGHFVIAVGSDALFRRLSETLGHPEWADDPRFATNRARVTHRGALNAKLEAVLVDDTVAHWCALLTPRGVPVAAIRTLDEVYDCPQTEALGMVQKVDHPDVGPLRQVAFPVSFRGERPAVRTAPPTLGLHSRDVLAELGYDEAAIDRLLDDVRQPRHPHQPHRPQGA</sequence>
<proteinExistence type="predicted"/>
<dbReference type="InterPro" id="IPR044855">
    <property type="entry name" value="CoA-Trfase_III_dom3_sf"/>
</dbReference>
<organism evidence="2 3">
    <name type="scientific">Streptomyces longisporoflavus</name>
    <dbReference type="NCBI Taxonomy" id="28044"/>
    <lineage>
        <taxon>Bacteria</taxon>
        <taxon>Bacillati</taxon>
        <taxon>Actinomycetota</taxon>
        <taxon>Actinomycetes</taxon>
        <taxon>Kitasatosporales</taxon>
        <taxon>Streptomycetaceae</taxon>
        <taxon>Streptomyces</taxon>
    </lineage>
</organism>
<evidence type="ECO:0000313" key="2">
    <source>
        <dbReference type="EMBL" id="MFH8546304.1"/>
    </source>
</evidence>
<dbReference type="RefSeq" id="WP_397711835.1">
    <property type="nucleotide sequence ID" value="NZ_JBIRGN010000003.1"/>
</dbReference>
<dbReference type="PANTHER" id="PTHR48207:SF3">
    <property type="entry name" value="SUCCINATE--HYDROXYMETHYLGLUTARATE COA-TRANSFERASE"/>
    <property type="match status" value="1"/>
</dbReference>
<dbReference type="Gene3D" id="3.30.1540.10">
    <property type="entry name" value="formyl-coa transferase, domain 3"/>
    <property type="match status" value="1"/>
</dbReference>
<dbReference type="PANTHER" id="PTHR48207">
    <property type="entry name" value="SUCCINATE--HYDROXYMETHYLGLUTARATE COA-TRANSFERASE"/>
    <property type="match status" value="1"/>
</dbReference>
<dbReference type="Gene3D" id="3.40.50.10540">
    <property type="entry name" value="Crotonobetainyl-coa:carnitine coa-transferase, domain 1"/>
    <property type="match status" value="1"/>
</dbReference>
<dbReference type="SUPFAM" id="SSF89796">
    <property type="entry name" value="CoA-transferase family III (CaiB/BaiF)"/>
    <property type="match status" value="1"/>
</dbReference>
<dbReference type="EMBL" id="JBIRGQ010000003">
    <property type="protein sequence ID" value="MFH8546304.1"/>
    <property type="molecule type" value="Genomic_DNA"/>
</dbReference>
<comment type="caution">
    <text evidence="2">The sequence shown here is derived from an EMBL/GenBank/DDBJ whole genome shotgun (WGS) entry which is preliminary data.</text>
</comment>
<evidence type="ECO:0000313" key="3">
    <source>
        <dbReference type="Proteomes" id="UP001610818"/>
    </source>
</evidence>
<keyword evidence="3" id="KW-1185">Reference proteome</keyword>
<dbReference type="Pfam" id="PF02515">
    <property type="entry name" value="CoA_transf_3"/>
    <property type="match status" value="1"/>
</dbReference>
<dbReference type="InterPro" id="IPR003673">
    <property type="entry name" value="CoA-Trfase_fam_III"/>
</dbReference>
<dbReference type="InterPro" id="IPR023606">
    <property type="entry name" value="CoA-Trfase_III_dom_1_sf"/>
</dbReference>
<gene>
    <name evidence="2" type="ORF">ACH4F9_14990</name>
</gene>
<keyword evidence="1 2" id="KW-0808">Transferase</keyword>
<accession>A0ABW7QP59</accession>
<name>A0ABW7QP59_9ACTN</name>
<dbReference type="InterPro" id="IPR050483">
    <property type="entry name" value="CoA-transferase_III_domain"/>
</dbReference>
<dbReference type="GO" id="GO:0016740">
    <property type="term" value="F:transferase activity"/>
    <property type="evidence" value="ECO:0007669"/>
    <property type="project" value="UniProtKB-KW"/>
</dbReference>
<protein>
    <submittedName>
        <fullName evidence="2">CaiB/BaiF CoA transferase family protein</fullName>
    </submittedName>
</protein>
<dbReference type="Proteomes" id="UP001610818">
    <property type="component" value="Unassembled WGS sequence"/>
</dbReference>